<dbReference type="InterPro" id="IPR029062">
    <property type="entry name" value="Class_I_gatase-like"/>
</dbReference>
<accession>A0AAC8XGX6</accession>
<dbReference type="NCBIfam" id="TIGR00566">
    <property type="entry name" value="trpG_papA"/>
    <property type="match status" value="1"/>
</dbReference>
<dbReference type="InterPro" id="IPR006221">
    <property type="entry name" value="TrpG/PapA_dom"/>
</dbReference>
<dbReference type="PRINTS" id="PR00096">
    <property type="entry name" value="GATASE"/>
</dbReference>
<dbReference type="RefSeq" id="WP_015066090.1">
    <property type="nucleotide sequence ID" value="NZ_CAXGIV010000008.1"/>
</dbReference>
<dbReference type="SUPFAM" id="SSF52317">
    <property type="entry name" value="Class I glutamine amidotransferase-like"/>
    <property type="match status" value="1"/>
</dbReference>
<dbReference type="PANTHER" id="PTHR43418:SF4">
    <property type="entry name" value="MULTIFUNCTIONAL TRYPTOPHAN BIOSYNTHESIS PROTEIN"/>
    <property type="match status" value="1"/>
</dbReference>
<feature type="domain" description="Glutamine amidotransferase" evidence="2">
    <location>
        <begin position="3"/>
        <end position="189"/>
    </location>
</feature>
<dbReference type="PRINTS" id="PR00099">
    <property type="entry name" value="CPSGATASE"/>
</dbReference>
<reference evidence="3 4" key="1">
    <citation type="submission" date="2015-12" db="EMBL/GenBank/DDBJ databases">
        <title>Intraspecies pangenome expansion in the marine bacterium Alteromonas.</title>
        <authorList>
            <person name="Lopez-Perez M."/>
            <person name="Rodriguez-Valera F."/>
        </authorList>
    </citation>
    <scope>NUCLEOTIDE SEQUENCE [LARGE SCALE GENOMIC DNA]</scope>
    <source>
        <strain evidence="3 4">UM8</strain>
    </source>
</reference>
<dbReference type="PROSITE" id="PS51273">
    <property type="entry name" value="GATASE_TYPE_1"/>
    <property type="match status" value="1"/>
</dbReference>
<evidence type="ECO:0000313" key="3">
    <source>
        <dbReference type="EMBL" id="AMJ77203.1"/>
    </source>
</evidence>
<keyword evidence="1" id="KW-0315">Glutamine amidotransferase</keyword>
<dbReference type="InterPro" id="IPR050472">
    <property type="entry name" value="Anth_synth/Amidotransfase"/>
</dbReference>
<dbReference type="AlphaFoldDB" id="A0AAC8XGX6"/>
<sequence>MLLLIDNFDSFTHNLARYFTELGANVEVVRNNALTIDDIERLAPSQLVISPGPCTPNEAGISLSAISHFAGKLPILGVCLGHQAIGQVFGADVVGAQEIKHGKVSTLKHKQTGLFKTLPKAFNVTRYHSLVLNPTTMPRSLQVDAWCETAQGRKEIMAISHTQHPIWGVQYHPESLLTEHGHSVLDAFLRFKMP</sequence>
<evidence type="ECO:0000256" key="1">
    <source>
        <dbReference type="ARBA" id="ARBA00022962"/>
    </source>
</evidence>
<evidence type="ECO:0000313" key="4">
    <source>
        <dbReference type="Proteomes" id="UP000061468"/>
    </source>
</evidence>
<dbReference type="Pfam" id="PF00117">
    <property type="entry name" value="GATase"/>
    <property type="match status" value="1"/>
</dbReference>
<dbReference type="PANTHER" id="PTHR43418">
    <property type="entry name" value="MULTIFUNCTIONAL TRYPTOPHAN BIOSYNTHESIS PROTEIN-RELATED"/>
    <property type="match status" value="1"/>
</dbReference>
<dbReference type="GO" id="GO:0000162">
    <property type="term" value="P:L-tryptophan biosynthetic process"/>
    <property type="evidence" value="ECO:0007669"/>
    <property type="project" value="TreeGrafter"/>
</dbReference>
<evidence type="ECO:0000259" key="2">
    <source>
        <dbReference type="Pfam" id="PF00117"/>
    </source>
</evidence>
<protein>
    <submittedName>
        <fullName evidence="3">Anthranilate synthase</fullName>
    </submittedName>
</protein>
<name>A0AAC8XGX6_9ALTE</name>
<dbReference type="PRINTS" id="PR00097">
    <property type="entry name" value="ANTSNTHASEII"/>
</dbReference>
<organism evidence="3 4">
    <name type="scientific">Alteromonas mediterranea</name>
    <dbReference type="NCBI Taxonomy" id="314275"/>
    <lineage>
        <taxon>Bacteria</taxon>
        <taxon>Pseudomonadati</taxon>
        <taxon>Pseudomonadota</taxon>
        <taxon>Gammaproteobacteria</taxon>
        <taxon>Alteromonadales</taxon>
        <taxon>Alteromonadaceae</taxon>
        <taxon>Alteromonas/Salinimonas group</taxon>
        <taxon>Alteromonas</taxon>
    </lineage>
</organism>
<dbReference type="Proteomes" id="UP000061468">
    <property type="component" value="Chromosome"/>
</dbReference>
<dbReference type="EMBL" id="CP013928">
    <property type="protein sequence ID" value="AMJ77203.1"/>
    <property type="molecule type" value="Genomic_DNA"/>
</dbReference>
<gene>
    <name evidence="3" type="ORF">AV942_02195</name>
</gene>
<dbReference type="FunFam" id="3.40.50.880:FF:000003">
    <property type="entry name" value="Anthranilate synthase component II"/>
    <property type="match status" value="1"/>
</dbReference>
<dbReference type="GO" id="GO:0005829">
    <property type="term" value="C:cytosol"/>
    <property type="evidence" value="ECO:0007669"/>
    <property type="project" value="TreeGrafter"/>
</dbReference>
<dbReference type="CDD" id="cd01743">
    <property type="entry name" value="GATase1_Anthranilate_Synthase"/>
    <property type="match status" value="1"/>
</dbReference>
<proteinExistence type="predicted"/>
<dbReference type="GO" id="GO:0004049">
    <property type="term" value="F:anthranilate synthase activity"/>
    <property type="evidence" value="ECO:0007669"/>
    <property type="project" value="TreeGrafter"/>
</dbReference>
<dbReference type="Gene3D" id="3.40.50.880">
    <property type="match status" value="1"/>
</dbReference>
<dbReference type="InterPro" id="IPR017926">
    <property type="entry name" value="GATASE"/>
</dbReference>